<protein>
    <submittedName>
        <fullName evidence="1">Uncharacterized protein</fullName>
    </submittedName>
</protein>
<name>X0DAB4_FUSOX</name>
<dbReference type="HOGENOM" id="CLU_2250273_0_0_1"/>
<evidence type="ECO:0000313" key="1">
    <source>
        <dbReference type="EMBL" id="EXK91527.1"/>
    </source>
</evidence>
<proteinExistence type="predicted"/>
<dbReference type="Proteomes" id="UP000030663">
    <property type="component" value="Unassembled WGS sequence"/>
</dbReference>
<reference evidence="1 2" key="1">
    <citation type="submission" date="2011-11" db="EMBL/GenBank/DDBJ databases">
        <title>The Genome Sequence of Fusarium oxysporum PHW815.</title>
        <authorList>
            <consortium name="The Broad Institute Genome Sequencing Platform"/>
            <person name="Ma L.-J."/>
            <person name="Gale L.R."/>
            <person name="Schwartz D.C."/>
            <person name="Zhou S."/>
            <person name="Corby-Kistler H."/>
            <person name="Young S.K."/>
            <person name="Zeng Q."/>
            <person name="Gargeya S."/>
            <person name="Fitzgerald M."/>
            <person name="Haas B."/>
            <person name="Abouelleil A."/>
            <person name="Alvarado L."/>
            <person name="Arachchi H.M."/>
            <person name="Berlin A."/>
            <person name="Brown A."/>
            <person name="Chapman S.B."/>
            <person name="Chen Z."/>
            <person name="Dunbar C."/>
            <person name="Freedman E."/>
            <person name="Gearin G."/>
            <person name="Goldberg J."/>
            <person name="Griggs A."/>
            <person name="Gujja S."/>
            <person name="Heiman D."/>
            <person name="Howarth C."/>
            <person name="Larson L."/>
            <person name="Lui A."/>
            <person name="MacDonald P.J.P."/>
            <person name="Montmayeur A."/>
            <person name="Murphy C."/>
            <person name="Neiman D."/>
            <person name="Pearson M."/>
            <person name="Priest M."/>
            <person name="Roberts A."/>
            <person name="Saif S."/>
            <person name="Shea T."/>
            <person name="Shenoy N."/>
            <person name="Sisk P."/>
            <person name="Stolte C."/>
            <person name="Sykes S."/>
            <person name="Wortman J."/>
            <person name="Nusbaum C."/>
            <person name="Birren B."/>
        </authorList>
    </citation>
    <scope>NUCLEOTIDE SEQUENCE [LARGE SCALE GENOMIC DNA]</scope>
    <source>
        <strain evidence="1 2">54005</strain>
    </source>
</reference>
<accession>X0DAB4</accession>
<gene>
    <name evidence="1" type="ORF">FOQG_06277</name>
</gene>
<dbReference type="EMBL" id="JH658372">
    <property type="protein sequence ID" value="EXK91527.1"/>
    <property type="molecule type" value="Genomic_DNA"/>
</dbReference>
<keyword evidence="2" id="KW-1185">Reference proteome</keyword>
<sequence length="104" mass="11963">MLVLGDIQQSESCQTGQDSHSFWVNKAAVMPSIVSQTERQKSRTGFVDHPQPPYYTGSSWRLMGLAPRYHIHIHFTVGPYHIMKDIIDLQYPMDDLQDHQQVPP</sequence>
<dbReference type="AlphaFoldDB" id="X0DAB4"/>
<evidence type="ECO:0000313" key="2">
    <source>
        <dbReference type="Proteomes" id="UP000030663"/>
    </source>
</evidence>
<organism evidence="1 2">
    <name type="scientific">Fusarium oxysporum f. sp. raphani 54005</name>
    <dbReference type="NCBI Taxonomy" id="1089458"/>
    <lineage>
        <taxon>Eukaryota</taxon>
        <taxon>Fungi</taxon>
        <taxon>Dikarya</taxon>
        <taxon>Ascomycota</taxon>
        <taxon>Pezizomycotina</taxon>
        <taxon>Sordariomycetes</taxon>
        <taxon>Hypocreomycetidae</taxon>
        <taxon>Hypocreales</taxon>
        <taxon>Nectriaceae</taxon>
        <taxon>Fusarium</taxon>
        <taxon>Fusarium oxysporum species complex</taxon>
    </lineage>
</organism>